<evidence type="ECO:0000313" key="7">
    <source>
        <dbReference type="Proteomes" id="UP000266273"/>
    </source>
</evidence>
<dbReference type="OrthoDB" id="6058745at2"/>
<dbReference type="EMBL" id="QXDF01000001">
    <property type="protein sequence ID" value="RIA56758.1"/>
    <property type="molecule type" value="Genomic_DNA"/>
</dbReference>
<keyword evidence="7" id="KW-1185">Reference proteome</keyword>
<gene>
    <name evidence="6" type="ORF">BXY53_1868</name>
</gene>
<accession>A0A397Q6T0</accession>
<evidence type="ECO:0000256" key="3">
    <source>
        <dbReference type="ARBA" id="ARBA00022801"/>
    </source>
</evidence>
<dbReference type="Pfam" id="PF00877">
    <property type="entry name" value="NLPC_P60"/>
    <property type="match status" value="1"/>
</dbReference>
<dbReference type="InterPro" id="IPR011929">
    <property type="entry name" value="Phage_pept_NlpC/P60"/>
</dbReference>
<evidence type="ECO:0000256" key="2">
    <source>
        <dbReference type="ARBA" id="ARBA00022670"/>
    </source>
</evidence>
<evidence type="ECO:0000313" key="6">
    <source>
        <dbReference type="EMBL" id="RIA56758.1"/>
    </source>
</evidence>
<dbReference type="GO" id="GO:0006508">
    <property type="term" value="P:proteolysis"/>
    <property type="evidence" value="ECO:0007669"/>
    <property type="project" value="UniProtKB-KW"/>
</dbReference>
<evidence type="ECO:0000259" key="5">
    <source>
        <dbReference type="PROSITE" id="PS51935"/>
    </source>
</evidence>
<evidence type="ECO:0000256" key="4">
    <source>
        <dbReference type="ARBA" id="ARBA00022807"/>
    </source>
</evidence>
<dbReference type="GO" id="GO:0008234">
    <property type="term" value="F:cysteine-type peptidase activity"/>
    <property type="evidence" value="ECO:0007669"/>
    <property type="project" value="UniProtKB-KW"/>
</dbReference>
<dbReference type="AlphaFoldDB" id="A0A397Q6T0"/>
<keyword evidence="3" id="KW-0378">Hydrolase</keyword>
<protein>
    <submittedName>
        <fullName evidence="6">NlpC/P60 family putative phage cell wall peptidase</fullName>
    </submittedName>
</protein>
<dbReference type="NCBIfam" id="TIGR02219">
    <property type="entry name" value="phage_NlpC_fam"/>
    <property type="match status" value="1"/>
</dbReference>
<dbReference type="RefSeq" id="WP_119061523.1">
    <property type="nucleotide sequence ID" value="NZ_QXDF01000001.1"/>
</dbReference>
<dbReference type="SUPFAM" id="SSF54001">
    <property type="entry name" value="Cysteine proteinases"/>
    <property type="match status" value="1"/>
</dbReference>
<dbReference type="Gene3D" id="3.90.1720.10">
    <property type="entry name" value="endopeptidase domain like (from Nostoc punctiforme)"/>
    <property type="match status" value="1"/>
</dbReference>
<dbReference type="InterPro" id="IPR000064">
    <property type="entry name" value="NLP_P60_dom"/>
</dbReference>
<organism evidence="6 7">
    <name type="scientific">Dichotomicrobium thermohalophilum</name>
    <dbReference type="NCBI Taxonomy" id="933063"/>
    <lineage>
        <taxon>Bacteria</taxon>
        <taxon>Pseudomonadati</taxon>
        <taxon>Pseudomonadota</taxon>
        <taxon>Alphaproteobacteria</taxon>
        <taxon>Hyphomicrobiales</taxon>
        <taxon>Hyphomicrobiaceae</taxon>
        <taxon>Dichotomicrobium</taxon>
    </lineage>
</organism>
<name>A0A397Q6T0_9HYPH</name>
<evidence type="ECO:0000256" key="1">
    <source>
        <dbReference type="ARBA" id="ARBA00007074"/>
    </source>
</evidence>
<dbReference type="Proteomes" id="UP000266273">
    <property type="component" value="Unassembled WGS sequence"/>
</dbReference>
<feature type="domain" description="NlpC/P60" evidence="5">
    <location>
        <begin position="3"/>
        <end position="147"/>
    </location>
</feature>
<dbReference type="PROSITE" id="PS51935">
    <property type="entry name" value="NLPC_P60"/>
    <property type="match status" value="1"/>
</dbReference>
<sequence>MTRTVGQRVVAAARGWLGTPYHHQAAVKGAGCDCLGLIRGVYAEVMGREPETPPAYSRDWGEMRSEETLLAAARRHLRELHDGDAILPGDVLIFRIKPGAIAKHAGIVSETTAGEPTRMIHAQEGVGVAEINLSHWWRRKIVAVFRF</sequence>
<comment type="similarity">
    <text evidence="1">Belongs to the peptidase C40 family.</text>
</comment>
<keyword evidence="4" id="KW-0788">Thiol protease</keyword>
<proteinExistence type="inferred from homology"/>
<comment type="caution">
    <text evidence="6">The sequence shown here is derived from an EMBL/GenBank/DDBJ whole genome shotgun (WGS) entry which is preliminary data.</text>
</comment>
<reference evidence="6 7" key="1">
    <citation type="submission" date="2018-08" db="EMBL/GenBank/DDBJ databases">
        <title>Genomic Encyclopedia of Archaeal and Bacterial Type Strains, Phase II (KMG-II): from individual species to whole genera.</title>
        <authorList>
            <person name="Goeker M."/>
        </authorList>
    </citation>
    <scope>NUCLEOTIDE SEQUENCE [LARGE SCALE GENOMIC DNA]</scope>
    <source>
        <strain evidence="6 7">DSM 5002</strain>
    </source>
</reference>
<dbReference type="InterPro" id="IPR038765">
    <property type="entry name" value="Papain-like_cys_pep_sf"/>
</dbReference>
<keyword evidence="2" id="KW-0645">Protease</keyword>